<sequence length="508" mass="56595">MSSSDGGIVTIFVGQAGVQMGNACWELFCLEHGIRPDGFMAGDYYNDDDNSYKTLFSSSPSGKFTPRSVMIDLEPSVINQIRTGTYQYLFDPLLLITGKENAANNFARGYYTLGQEIIDLVLERIQRVCEASSNLPAFIIFRSLGGGTGSGFATLLLEQLSNDYKKVPKFDFSIYPASNISTTIVEPYNAILTTHYVMDYEDCCFILDNEALYDICARRLGIERPTYLNINRIKAQVVSAVTASSRFEGAPNVGLDILQTALVPYPRIHFPSVAYSPITKAKTFNVNVTVSRITHESFEPTNQMIKCDLKNGAYMSCCLLYRGNVALNEVNKAIDMLKGRKSIRFVNWSPTGFKIGINYQAPTTVPDGEMRATDRSVTMLCNNTVIQTTWKRLLRKYKLMYRKKAFLHHYIGEGMEESQFNEAQENIQTLVQDYNEMLIGGAVSYVAGKQAARTVYWRATNSGRLLKTAKTCMFQGPPKPAPSSTSARAFPGQSVIDVLPKAIFKQSG</sequence>
<organism evidence="16 17">
    <name type="scientific">Microctonus aethiopoides</name>
    <dbReference type="NCBI Taxonomy" id="144406"/>
    <lineage>
        <taxon>Eukaryota</taxon>
        <taxon>Metazoa</taxon>
        <taxon>Ecdysozoa</taxon>
        <taxon>Arthropoda</taxon>
        <taxon>Hexapoda</taxon>
        <taxon>Insecta</taxon>
        <taxon>Pterygota</taxon>
        <taxon>Neoptera</taxon>
        <taxon>Endopterygota</taxon>
        <taxon>Hymenoptera</taxon>
        <taxon>Apocrita</taxon>
        <taxon>Ichneumonoidea</taxon>
        <taxon>Braconidae</taxon>
        <taxon>Euphorinae</taxon>
        <taxon>Microctonus</taxon>
    </lineage>
</organism>
<dbReference type="PROSITE" id="PS00227">
    <property type="entry name" value="TUBULIN"/>
    <property type="match status" value="1"/>
</dbReference>
<dbReference type="Pfam" id="PF00091">
    <property type="entry name" value="Tubulin"/>
    <property type="match status" value="1"/>
</dbReference>
<keyword evidence="5 13" id="KW-0493">Microtubule</keyword>
<evidence type="ECO:0000259" key="14">
    <source>
        <dbReference type="SMART" id="SM00864"/>
    </source>
</evidence>
<evidence type="ECO:0000256" key="12">
    <source>
        <dbReference type="ARBA" id="ARBA00049117"/>
    </source>
</evidence>
<dbReference type="SMART" id="SM00864">
    <property type="entry name" value="Tubulin"/>
    <property type="match status" value="1"/>
</dbReference>
<evidence type="ECO:0000256" key="2">
    <source>
        <dbReference type="ARBA" id="ARBA00004245"/>
    </source>
</evidence>
<evidence type="ECO:0000256" key="9">
    <source>
        <dbReference type="ARBA" id="ARBA00022842"/>
    </source>
</evidence>
<dbReference type="InterPro" id="IPR008280">
    <property type="entry name" value="Tub_FtsZ_C"/>
</dbReference>
<comment type="cofactor">
    <cofactor evidence="1">
        <name>Mg(2+)</name>
        <dbReference type="ChEBI" id="CHEBI:18420"/>
    </cofactor>
</comment>
<dbReference type="InterPro" id="IPR000217">
    <property type="entry name" value="Tubulin"/>
</dbReference>
<reference evidence="16" key="2">
    <citation type="submission" date="2023-03" db="EMBL/GenBank/DDBJ databases">
        <authorList>
            <person name="Inwood S.N."/>
            <person name="Skelly J.G."/>
            <person name="Guhlin J."/>
            <person name="Harrop T.W.R."/>
            <person name="Goldson S.G."/>
            <person name="Dearden P.K."/>
        </authorList>
    </citation>
    <scope>NUCLEOTIDE SEQUENCE</scope>
    <source>
        <strain evidence="16">Irish</strain>
        <tissue evidence="16">Whole body</tissue>
    </source>
</reference>
<dbReference type="SUPFAM" id="SSF55307">
    <property type="entry name" value="Tubulin C-terminal domain-like"/>
    <property type="match status" value="1"/>
</dbReference>
<evidence type="ECO:0000256" key="11">
    <source>
        <dbReference type="ARBA" id="ARBA00023212"/>
    </source>
</evidence>
<dbReference type="GO" id="GO:0005200">
    <property type="term" value="F:structural constituent of cytoskeleton"/>
    <property type="evidence" value="ECO:0007669"/>
    <property type="project" value="InterPro"/>
</dbReference>
<dbReference type="GO" id="GO:0007017">
    <property type="term" value="P:microtubule-based process"/>
    <property type="evidence" value="ECO:0007669"/>
    <property type="project" value="InterPro"/>
</dbReference>
<dbReference type="AlphaFoldDB" id="A0AA39C5V8"/>
<accession>A0AA39C5V8</accession>
<dbReference type="PRINTS" id="PR01161">
    <property type="entry name" value="TUBULIN"/>
</dbReference>
<dbReference type="InterPro" id="IPR037103">
    <property type="entry name" value="Tubulin/FtsZ-like_C"/>
</dbReference>
<dbReference type="GO" id="GO:0016787">
    <property type="term" value="F:hydrolase activity"/>
    <property type="evidence" value="ECO:0007669"/>
    <property type="project" value="UniProtKB-KW"/>
</dbReference>
<comment type="function">
    <text evidence="13">Tubulin is the major constituent of microtubules, a cylinder consisting of laterally associated linear protofilaments composed of alpha- and beta-tubulin heterodimers. Microtubules grow by the addition of GTP-tubulin dimers to the microtubule end, where a stabilizing cap forms. Below the cap, tubulin dimers are in GDP-bound state, owing to GTPase activity of alpha-tubulin.</text>
</comment>
<keyword evidence="7 13" id="KW-0547">Nucleotide-binding</keyword>
<dbReference type="InterPro" id="IPR036525">
    <property type="entry name" value="Tubulin/FtsZ_GTPase_sf"/>
</dbReference>
<keyword evidence="9" id="KW-0460">Magnesium</keyword>
<gene>
    <name evidence="16" type="ORF">PV328_009483</name>
</gene>
<dbReference type="CDD" id="cd02186">
    <property type="entry name" value="alpha_tubulin"/>
    <property type="match status" value="1"/>
</dbReference>
<evidence type="ECO:0000256" key="8">
    <source>
        <dbReference type="ARBA" id="ARBA00022801"/>
    </source>
</evidence>
<comment type="caution">
    <text evidence="16">The sequence shown here is derived from an EMBL/GenBank/DDBJ whole genome shotgun (WGS) entry which is preliminary data.</text>
</comment>
<dbReference type="SMART" id="SM00865">
    <property type="entry name" value="Tubulin_C"/>
    <property type="match status" value="1"/>
</dbReference>
<dbReference type="Proteomes" id="UP001168990">
    <property type="component" value="Unassembled WGS sequence"/>
</dbReference>
<keyword evidence="4" id="KW-0963">Cytoplasm</keyword>
<dbReference type="GO" id="GO:0005525">
    <property type="term" value="F:GTP binding"/>
    <property type="evidence" value="ECO:0007669"/>
    <property type="project" value="UniProtKB-UniRule"/>
</dbReference>
<dbReference type="EMBL" id="JAQQBS010001424">
    <property type="protein sequence ID" value="KAK0158486.1"/>
    <property type="molecule type" value="Genomic_DNA"/>
</dbReference>
<comment type="subunit">
    <text evidence="13">Dimer of alpha and beta chains. A typical microtubule is a hollow water-filled tube with an outer diameter of 25 nm and an inner diameter of 15 nM. Alpha-beta heterodimers associate head-to-tail to form protofilaments running lengthwise along the microtubule wall with the beta-tubulin subunit facing the microtubule plus end conferring a structural polarity. Microtubules usually have 13 protofilaments but different protofilament numbers can be found in some organisms and specialized cells.</text>
</comment>
<comment type="catalytic activity">
    <reaction evidence="12">
        <text>GTP + H2O = GDP + phosphate + H(+)</text>
        <dbReference type="Rhea" id="RHEA:19669"/>
        <dbReference type="ChEBI" id="CHEBI:15377"/>
        <dbReference type="ChEBI" id="CHEBI:15378"/>
        <dbReference type="ChEBI" id="CHEBI:37565"/>
        <dbReference type="ChEBI" id="CHEBI:43474"/>
        <dbReference type="ChEBI" id="CHEBI:58189"/>
    </reaction>
    <physiologicalReaction direction="left-to-right" evidence="12">
        <dbReference type="Rhea" id="RHEA:19670"/>
    </physiologicalReaction>
</comment>
<proteinExistence type="inferred from homology"/>
<dbReference type="GO" id="GO:0005874">
    <property type="term" value="C:microtubule"/>
    <property type="evidence" value="ECO:0007669"/>
    <property type="project" value="UniProtKB-KW"/>
</dbReference>
<dbReference type="Gene3D" id="3.40.50.1440">
    <property type="entry name" value="Tubulin/FtsZ, GTPase domain"/>
    <property type="match status" value="1"/>
</dbReference>
<dbReference type="InterPro" id="IPR003008">
    <property type="entry name" value="Tubulin_FtsZ_GTPase"/>
</dbReference>
<dbReference type="Gene3D" id="3.30.1330.20">
    <property type="entry name" value="Tubulin/FtsZ, C-terminal domain"/>
    <property type="match status" value="1"/>
</dbReference>
<dbReference type="Pfam" id="PF03953">
    <property type="entry name" value="Tubulin_C"/>
    <property type="match status" value="1"/>
</dbReference>
<keyword evidence="6" id="KW-0479">Metal-binding</keyword>
<keyword evidence="10 13" id="KW-0342">GTP-binding</keyword>
<dbReference type="FunFam" id="3.40.50.1440:FF:000007">
    <property type="entry name" value="Tubulin alpha chain"/>
    <property type="match status" value="1"/>
</dbReference>
<feature type="domain" description="Tubulin/FtsZ 2-layer sandwich" evidence="15">
    <location>
        <begin position="253"/>
        <end position="395"/>
    </location>
</feature>
<dbReference type="PRINTS" id="PR01162">
    <property type="entry name" value="ALPHATUBULIN"/>
</dbReference>
<evidence type="ECO:0000256" key="6">
    <source>
        <dbReference type="ARBA" id="ARBA00022723"/>
    </source>
</evidence>
<evidence type="ECO:0000256" key="7">
    <source>
        <dbReference type="ARBA" id="ARBA00022741"/>
    </source>
</evidence>
<evidence type="ECO:0000313" key="17">
    <source>
        <dbReference type="Proteomes" id="UP001168990"/>
    </source>
</evidence>
<dbReference type="InterPro" id="IPR023123">
    <property type="entry name" value="Tubulin_C"/>
</dbReference>
<dbReference type="InterPro" id="IPR002452">
    <property type="entry name" value="Alpha_tubulin"/>
</dbReference>
<dbReference type="Gene3D" id="1.10.287.600">
    <property type="entry name" value="Helix hairpin bin"/>
    <property type="match status" value="1"/>
</dbReference>
<dbReference type="GO" id="GO:0046872">
    <property type="term" value="F:metal ion binding"/>
    <property type="evidence" value="ECO:0007669"/>
    <property type="project" value="UniProtKB-KW"/>
</dbReference>
<dbReference type="InterPro" id="IPR017975">
    <property type="entry name" value="Tubulin_CS"/>
</dbReference>
<evidence type="ECO:0000259" key="15">
    <source>
        <dbReference type="SMART" id="SM00865"/>
    </source>
</evidence>
<evidence type="ECO:0000256" key="5">
    <source>
        <dbReference type="ARBA" id="ARBA00022701"/>
    </source>
</evidence>
<name>A0AA39C5V8_9HYME</name>
<dbReference type="InterPro" id="IPR018316">
    <property type="entry name" value="Tubulin/FtsZ_2-layer-sand-dom"/>
</dbReference>
<feature type="domain" description="Tubulin/FtsZ GTPase" evidence="14">
    <location>
        <begin position="52"/>
        <end position="249"/>
    </location>
</feature>
<keyword evidence="11" id="KW-0206">Cytoskeleton</keyword>
<keyword evidence="8" id="KW-0378">Hydrolase</keyword>
<evidence type="ECO:0000313" key="16">
    <source>
        <dbReference type="EMBL" id="KAK0158486.1"/>
    </source>
</evidence>
<evidence type="ECO:0000256" key="1">
    <source>
        <dbReference type="ARBA" id="ARBA00001946"/>
    </source>
</evidence>
<evidence type="ECO:0000256" key="4">
    <source>
        <dbReference type="ARBA" id="ARBA00022490"/>
    </source>
</evidence>
<reference evidence="16" key="1">
    <citation type="journal article" date="2023" name="bioRxiv">
        <title>Scaffold-level genome assemblies of two parasitoid biocontrol wasps reveal the parthenogenesis mechanism and an associated novel virus.</title>
        <authorList>
            <person name="Inwood S."/>
            <person name="Skelly J."/>
            <person name="Guhlin J."/>
            <person name="Harrop T."/>
            <person name="Goldson S."/>
            <person name="Dearden P."/>
        </authorList>
    </citation>
    <scope>NUCLEOTIDE SEQUENCE</scope>
    <source>
        <strain evidence="16">Irish</strain>
        <tissue evidence="16">Whole body</tissue>
    </source>
</reference>
<dbReference type="SUPFAM" id="SSF52490">
    <property type="entry name" value="Tubulin nucleotide-binding domain-like"/>
    <property type="match status" value="1"/>
</dbReference>
<evidence type="ECO:0000256" key="10">
    <source>
        <dbReference type="ARBA" id="ARBA00023134"/>
    </source>
</evidence>
<keyword evidence="17" id="KW-1185">Reference proteome</keyword>
<comment type="subcellular location">
    <subcellularLocation>
        <location evidence="2">Cytoplasm</location>
        <location evidence="2">Cytoskeleton</location>
    </subcellularLocation>
</comment>
<evidence type="ECO:0000256" key="3">
    <source>
        <dbReference type="ARBA" id="ARBA00009636"/>
    </source>
</evidence>
<comment type="similarity">
    <text evidence="3 13">Belongs to the tubulin family.</text>
</comment>
<protein>
    <recommendedName>
        <fullName evidence="13">Tubulin alpha chain</fullName>
    </recommendedName>
</protein>
<evidence type="ECO:0000256" key="13">
    <source>
        <dbReference type="RuleBase" id="RU000352"/>
    </source>
</evidence>
<dbReference type="PANTHER" id="PTHR11588">
    <property type="entry name" value="TUBULIN"/>
    <property type="match status" value="1"/>
</dbReference>